<reference evidence="3 4" key="1">
    <citation type="submission" date="2018-11" db="EMBL/GenBank/DDBJ databases">
        <title>YIM 102482-1 draft genome.</title>
        <authorList>
            <person name="Li G."/>
            <person name="Jiang Y."/>
        </authorList>
    </citation>
    <scope>NUCLEOTIDE SEQUENCE [LARGE SCALE GENOMIC DNA]</scope>
    <source>
        <strain evidence="3 4">YIM 102482-1</strain>
    </source>
</reference>
<sequence length="157" mass="16839">MALGPRNPRPIASRSLHRRSSVRRQACKEEAVGDICVVIVDGQHLVRAGFSLILQAQPDIRVLGEGGAAETAISFVKLLQPDVLLLAKSLEGADVFETVACIRELEVKQPRILLLVGSREGDLTETALNAGADGVLGKYATPEQIVAQVRRAAVLPR</sequence>
<dbReference type="EMBL" id="RQVS01000006">
    <property type="protein sequence ID" value="RRJ87056.1"/>
    <property type="molecule type" value="Genomic_DNA"/>
</dbReference>
<dbReference type="InterPro" id="IPR051015">
    <property type="entry name" value="EvgA-like"/>
</dbReference>
<proteinExistence type="predicted"/>
<comment type="caution">
    <text evidence="3">The sequence shown here is derived from an EMBL/GenBank/DDBJ whole genome shotgun (WGS) entry which is preliminary data.</text>
</comment>
<evidence type="ECO:0000259" key="2">
    <source>
        <dbReference type="PROSITE" id="PS50110"/>
    </source>
</evidence>
<keyword evidence="4" id="KW-1185">Reference proteome</keyword>
<evidence type="ECO:0000313" key="4">
    <source>
        <dbReference type="Proteomes" id="UP000274391"/>
    </source>
</evidence>
<dbReference type="Proteomes" id="UP000274391">
    <property type="component" value="Unassembled WGS sequence"/>
</dbReference>
<dbReference type="PANTHER" id="PTHR45566">
    <property type="entry name" value="HTH-TYPE TRANSCRIPTIONAL REGULATOR YHJB-RELATED"/>
    <property type="match status" value="1"/>
</dbReference>
<protein>
    <submittedName>
        <fullName evidence="3">DNA-binding response regulator</fullName>
    </submittedName>
</protein>
<dbReference type="PROSITE" id="PS50110">
    <property type="entry name" value="RESPONSE_REGULATORY"/>
    <property type="match status" value="1"/>
</dbReference>
<organism evidence="3 4">
    <name type="scientific">Gulosibacter macacae</name>
    <dbReference type="NCBI Taxonomy" id="2488791"/>
    <lineage>
        <taxon>Bacteria</taxon>
        <taxon>Bacillati</taxon>
        <taxon>Actinomycetota</taxon>
        <taxon>Actinomycetes</taxon>
        <taxon>Micrococcales</taxon>
        <taxon>Microbacteriaceae</taxon>
        <taxon>Gulosibacter</taxon>
    </lineage>
</organism>
<dbReference type="SMART" id="SM00448">
    <property type="entry name" value="REC"/>
    <property type="match status" value="1"/>
</dbReference>
<name>A0A3P3VZL2_9MICO</name>
<evidence type="ECO:0000313" key="3">
    <source>
        <dbReference type="EMBL" id="RRJ87056.1"/>
    </source>
</evidence>
<dbReference type="Pfam" id="PF00072">
    <property type="entry name" value="Response_reg"/>
    <property type="match status" value="1"/>
</dbReference>
<dbReference type="InterPro" id="IPR058245">
    <property type="entry name" value="NreC/VraR/RcsB-like_REC"/>
</dbReference>
<accession>A0A3P3VZL2</accession>
<dbReference type="SUPFAM" id="SSF52172">
    <property type="entry name" value="CheY-like"/>
    <property type="match status" value="1"/>
</dbReference>
<dbReference type="InterPro" id="IPR011006">
    <property type="entry name" value="CheY-like_superfamily"/>
</dbReference>
<dbReference type="InterPro" id="IPR001789">
    <property type="entry name" value="Sig_transdc_resp-reg_receiver"/>
</dbReference>
<dbReference type="GO" id="GO:0003677">
    <property type="term" value="F:DNA binding"/>
    <property type="evidence" value="ECO:0007669"/>
    <property type="project" value="UniProtKB-KW"/>
</dbReference>
<feature type="domain" description="Response regulatory" evidence="2">
    <location>
        <begin position="36"/>
        <end position="153"/>
    </location>
</feature>
<comment type="caution">
    <text evidence="1">Lacks conserved residue(s) required for the propagation of feature annotation.</text>
</comment>
<dbReference type="Gene3D" id="3.40.50.2300">
    <property type="match status" value="1"/>
</dbReference>
<dbReference type="AlphaFoldDB" id="A0A3P3VZL2"/>
<dbReference type="GO" id="GO:0000160">
    <property type="term" value="P:phosphorelay signal transduction system"/>
    <property type="evidence" value="ECO:0007669"/>
    <property type="project" value="InterPro"/>
</dbReference>
<keyword evidence="3" id="KW-0238">DNA-binding</keyword>
<dbReference type="PANTHER" id="PTHR45566:SF2">
    <property type="entry name" value="NARL SUBFAMILY"/>
    <property type="match status" value="1"/>
</dbReference>
<dbReference type="OrthoDB" id="3197131at2"/>
<evidence type="ECO:0000256" key="1">
    <source>
        <dbReference type="PROSITE-ProRule" id="PRU00169"/>
    </source>
</evidence>
<gene>
    <name evidence="3" type="ORF">EG850_06550</name>
</gene>
<dbReference type="CDD" id="cd17535">
    <property type="entry name" value="REC_NarL-like"/>
    <property type="match status" value="1"/>
</dbReference>